<reference evidence="3" key="2">
    <citation type="submission" date="2017-02" db="EMBL/GenBank/DDBJ databases">
        <title>Sunflower complete genome.</title>
        <authorList>
            <person name="Langlade N."/>
            <person name="Munos S."/>
        </authorList>
    </citation>
    <scope>NUCLEOTIDE SEQUENCE [LARGE SCALE GENOMIC DNA]</scope>
    <source>
        <tissue evidence="3">Leaves</tissue>
    </source>
</reference>
<organism evidence="3 4">
    <name type="scientific">Helianthus annuus</name>
    <name type="common">Common sunflower</name>
    <dbReference type="NCBI Taxonomy" id="4232"/>
    <lineage>
        <taxon>Eukaryota</taxon>
        <taxon>Viridiplantae</taxon>
        <taxon>Streptophyta</taxon>
        <taxon>Embryophyta</taxon>
        <taxon>Tracheophyta</taxon>
        <taxon>Spermatophyta</taxon>
        <taxon>Magnoliopsida</taxon>
        <taxon>eudicotyledons</taxon>
        <taxon>Gunneridae</taxon>
        <taxon>Pentapetalae</taxon>
        <taxon>asterids</taxon>
        <taxon>campanulids</taxon>
        <taxon>Asterales</taxon>
        <taxon>Asteraceae</taxon>
        <taxon>Asteroideae</taxon>
        <taxon>Heliantheae alliance</taxon>
        <taxon>Heliantheae</taxon>
        <taxon>Helianthus</taxon>
    </lineage>
</organism>
<dbReference type="PANTHER" id="PTHR31929">
    <property type="entry name" value="SAUR-LIKE AUXIN-RESPONSIVE PROTEIN FAMILY-RELATED"/>
    <property type="match status" value="1"/>
</dbReference>
<evidence type="ECO:0000313" key="3">
    <source>
        <dbReference type="EMBL" id="OTG23951.1"/>
    </source>
</evidence>
<keyword evidence="4" id="KW-1185">Reference proteome</keyword>
<reference evidence="2" key="3">
    <citation type="submission" date="2020-06" db="EMBL/GenBank/DDBJ databases">
        <title>Helianthus annuus Genome sequencing and assembly Release 2.</title>
        <authorList>
            <person name="Gouzy J."/>
            <person name="Langlade N."/>
            <person name="Munos S."/>
        </authorList>
    </citation>
    <scope>NUCLEOTIDE SEQUENCE</scope>
    <source>
        <tissue evidence="2">Leaves</tissue>
    </source>
</reference>
<name>A0A251UNQ8_HELAN</name>
<evidence type="ECO:0000313" key="4">
    <source>
        <dbReference type="Proteomes" id="UP000215914"/>
    </source>
</evidence>
<proteinExistence type="inferred from homology"/>
<dbReference type="OMA" id="FWHITYR"/>
<dbReference type="Gramene" id="mRNA:HanXRQr2_Chr06g0275801">
    <property type="protein sequence ID" value="CDS:HanXRQr2_Chr06g0275801.1"/>
    <property type="gene ID" value="HanXRQr2_Chr06g0275801"/>
</dbReference>
<comment type="similarity">
    <text evidence="1">Belongs to the ARG7 family.</text>
</comment>
<dbReference type="Proteomes" id="UP000215914">
    <property type="component" value="Chromosome 5"/>
</dbReference>
<accession>A0A251UNQ8</accession>
<evidence type="ECO:0000256" key="1">
    <source>
        <dbReference type="ARBA" id="ARBA00006974"/>
    </source>
</evidence>
<gene>
    <name evidence="3" type="ORF">HannXRQ_Chr05g0131301</name>
    <name evidence="2" type="ORF">HanXRQr2_Chr06g0275801</name>
</gene>
<sequence length="51" mass="5723">MVPVSILSEPLFQDLLHQAEEEFGYNHPMGALTIPCSDDVFTDLASRLRAF</sequence>
<dbReference type="GO" id="GO:0009733">
    <property type="term" value="P:response to auxin"/>
    <property type="evidence" value="ECO:0007669"/>
    <property type="project" value="InterPro"/>
</dbReference>
<evidence type="ECO:0000313" key="2">
    <source>
        <dbReference type="EMBL" id="KAF5803813.1"/>
    </source>
</evidence>
<dbReference type="InParanoid" id="A0A251UNQ8"/>
<protein>
    <submittedName>
        <fullName evidence="2 3">Small auxin-up RNA</fullName>
    </submittedName>
</protein>
<dbReference type="Pfam" id="PF02519">
    <property type="entry name" value="Auxin_inducible"/>
    <property type="match status" value="1"/>
</dbReference>
<dbReference type="AlphaFoldDB" id="A0A251UNQ8"/>
<reference evidence="2 4" key="1">
    <citation type="journal article" date="2017" name="Nature">
        <title>The sunflower genome provides insights into oil metabolism, flowering and Asterid evolution.</title>
        <authorList>
            <person name="Badouin H."/>
            <person name="Gouzy J."/>
            <person name="Grassa C.J."/>
            <person name="Murat F."/>
            <person name="Staton S.E."/>
            <person name="Cottret L."/>
            <person name="Lelandais-Briere C."/>
            <person name="Owens G.L."/>
            <person name="Carrere S."/>
            <person name="Mayjonade B."/>
            <person name="Legrand L."/>
            <person name="Gill N."/>
            <person name="Kane N.C."/>
            <person name="Bowers J.E."/>
            <person name="Hubner S."/>
            <person name="Bellec A."/>
            <person name="Berard A."/>
            <person name="Berges H."/>
            <person name="Blanchet N."/>
            <person name="Boniface M.C."/>
            <person name="Brunel D."/>
            <person name="Catrice O."/>
            <person name="Chaidir N."/>
            <person name="Claudel C."/>
            <person name="Donnadieu C."/>
            <person name="Faraut T."/>
            <person name="Fievet G."/>
            <person name="Helmstetter N."/>
            <person name="King M."/>
            <person name="Knapp S.J."/>
            <person name="Lai Z."/>
            <person name="Le Paslier M.C."/>
            <person name="Lippi Y."/>
            <person name="Lorenzon L."/>
            <person name="Mandel J.R."/>
            <person name="Marage G."/>
            <person name="Marchand G."/>
            <person name="Marquand E."/>
            <person name="Bret-Mestries E."/>
            <person name="Morien E."/>
            <person name="Nambeesan S."/>
            <person name="Nguyen T."/>
            <person name="Pegot-Espagnet P."/>
            <person name="Pouilly N."/>
            <person name="Raftis F."/>
            <person name="Sallet E."/>
            <person name="Schiex T."/>
            <person name="Thomas J."/>
            <person name="Vandecasteele C."/>
            <person name="Vares D."/>
            <person name="Vear F."/>
            <person name="Vautrin S."/>
            <person name="Crespi M."/>
            <person name="Mangin B."/>
            <person name="Burke J.M."/>
            <person name="Salse J."/>
            <person name="Munos S."/>
            <person name="Vincourt P."/>
            <person name="Rieseberg L.H."/>
            <person name="Langlade N.B."/>
        </authorList>
    </citation>
    <scope>NUCLEOTIDE SEQUENCE [LARGE SCALE GENOMIC DNA]</scope>
    <source>
        <strain evidence="4">cv. SF193</strain>
        <tissue evidence="2">Leaves</tissue>
    </source>
</reference>
<dbReference type="EMBL" id="MNCJ02000321">
    <property type="protein sequence ID" value="KAF5803813.1"/>
    <property type="molecule type" value="Genomic_DNA"/>
</dbReference>
<dbReference type="InterPro" id="IPR003676">
    <property type="entry name" value="SAUR_fam"/>
</dbReference>
<dbReference type="EMBL" id="CM007894">
    <property type="protein sequence ID" value="OTG23951.1"/>
    <property type="molecule type" value="Genomic_DNA"/>
</dbReference>